<feature type="repeat" description="ANK" evidence="3">
    <location>
        <begin position="225"/>
        <end position="248"/>
    </location>
</feature>
<dbReference type="PANTHER" id="PTHR24134:SF9">
    <property type="entry name" value="ANKYRIN REPEAT AND SOCS BOX PROTEIN 8"/>
    <property type="match status" value="1"/>
</dbReference>
<dbReference type="Gene3D" id="1.25.40.20">
    <property type="entry name" value="Ankyrin repeat-containing domain"/>
    <property type="match status" value="1"/>
</dbReference>
<sequence>MSLPDPKYLHPSIPPWTMELYRQFEQACQSGVLANVAELVDTEPRSPEYLTQGLCAAIFKNNVQIVEFLLNKGAAIDRGVPMAAAQVKSLPIFRLLLEHGWDINASVIANRTVLPSILDDEQLVRWFLEHGAQIDPAPPSSELSYGNALTTTSSVCLDIAASTSSTAVFDLLLEHGAIKANSIPLHSAAGTGMDEERIPMMAHLIEAGYDVNATDEVKKNRTIGTPLHYAIRAQSLAKVKFLLERGADPHKPVGLAGSPFKMAERMGTDQFVSLLKQYP</sequence>
<protein>
    <submittedName>
        <fullName evidence="4">Uncharacterized protein</fullName>
    </submittedName>
</protein>
<dbReference type="PROSITE" id="PS50297">
    <property type="entry name" value="ANK_REP_REGION"/>
    <property type="match status" value="1"/>
</dbReference>
<dbReference type="InterPro" id="IPR002110">
    <property type="entry name" value="Ankyrin_rpt"/>
</dbReference>
<evidence type="ECO:0000313" key="4">
    <source>
        <dbReference type="EMBL" id="AUW31134.1"/>
    </source>
</evidence>
<keyword evidence="2 3" id="KW-0040">ANK repeat</keyword>
<organism evidence="4">
    <name type="scientific">Cladonia uncialis subsp. uncialis</name>
    <dbReference type="NCBI Taxonomy" id="180999"/>
    <lineage>
        <taxon>Eukaryota</taxon>
        <taxon>Fungi</taxon>
        <taxon>Dikarya</taxon>
        <taxon>Ascomycota</taxon>
        <taxon>Pezizomycotina</taxon>
        <taxon>Lecanoromycetes</taxon>
        <taxon>OSLEUM clade</taxon>
        <taxon>Lecanoromycetidae</taxon>
        <taxon>Lecanorales</taxon>
        <taxon>Lecanorineae</taxon>
        <taxon>Cladoniaceae</taxon>
        <taxon>Cladonia</taxon>
    </lineage>
</organism>
<dbReference type="SUPFAM" id="SSF48403">
    <property type="entry name" value="Ankyrin repeat"/>
    <property type="match status" value="1"/>
</dbReference>
<evidence type="ECO:0000256" key="3">
    <source>
        <dbReference type="PROSITE-ProRule" id="PRU00023"/>
    </source>
</evidence>
<proteinExistence type="predicted"/>
<dbReference type="PROSITE" id="PS50088">
    <property type="entry name" value="ANK_REPEAT"/>
    <property type="match status" value="2"/>
</dbReference>
<dbReference type="AlphaFoldDB" id="A0A2K9YE53"/>
<feature type="repeat" description="ANK" evidence="3">
    <location>
        <begin position="180"/>
        <end position="216"/>
    </location>
</feature>
<dbReference type="EMBL" id="MG777493">
    <property type="protein sequence ID" value="AUW31134.1"/>
    <property type="molecule type" value="Genomic_DNA"/>
</dbReference>
<dbReference type="Pfam" id="PF12796">
    <property type="entry name" value="Ank_2"/>
    <property type="match status" value="1"/>
</dbReference>
<reference evidence="4" key="1">
    <citation type="submission" date="2017-12" db="EMBL/GenBank/DDBJ databases">
        <title>Genome Sequencing Reveals a Rich Biosynthetic Potential.</title>
        <authorList>
            <person name="Bertrand R.L."/>
            <person name="Abdel-Hameed M.E."/>
            <person name="Sorensen J.L."/>
        </authorList>
    </citation>
    <scope>NUCLEOTIDE SEQUENCE</scope>
</reference>
<name>A0A2K9YE53_CLAUC</name>
<accession>A0A2K9YE53</accession>
<keyword evidence="1" id="KW-0677">Repeat</keyword>
<evidence type="ECO:0000256" key="1">
    <source>
        <dbReference type="ARBA" id="ARBA00022737"/>
    </source>
</evidence>
<dbReference type="SMART" id="SM00248">
    <property type="entry name" value="ANK"/>
    <property type="match status" value="3"/>
</dbReference>
<evidence type="ECO:0000256" key="2">
    <source>
        <dbReference type="ARBA" id="ARBA00023043"/>
    </source>
</evidence>
<dbReference type="InterPro" id="IPR036770">
    <property type="entry name" value="Ankyrin_rpt-contain_sf"/>
</dbReference>
<dbReference type="PANTHER" id="PTHR24134">
    <property type="entry name" value="ANKYRIN REPEAT-CONTAINING PROTEIN DDB_G0279043"/>
    <property type="match status" value="1"/>
</dbReference>